<gene>
    <name evidence="2" type="ORF">G5B17_07140</name>
</gene>
<dbReference type="RefSeq" id="WP_148462655.1">
    <property type="nucleotide sequence ID" value="NZ_JAAITS010000015.1"/>
</dbReference>
<evidence type="ECO:0000256" key="1">
    <source>
        <dbReference type="SAM" id="Phobius"/>
    </source>
</evidence>
<keyword evidence="1" id="KW-0812">Transmembrane</keyword>
<comment type="caution">
    <text evidence="2">The sequence shown here is derived from an EMBL/GenBank/DDBJ whole genome shotgun (WGS) entry which is preliminary data.</text>
</comment>
<evidence type="ECO:0008006" key="4">
    <source>
        <dbReference type="Google" id="ProtNLM"/>
    </source>
</evidence>
<evidence type="ECO:0000313" key="3">
    <source>
        <dbReference type="Proteomes" id="UP001644719"/>
    </source>
</evidence>
<sequence>MNANAKRNKVIGLIGMIVLSIVITCGVNKQYTFGAGFIQSYIFFNAFSLFDALVIDSIWFCHGTWWVIPGTEDMTEAYHDYAFHWKWFFLSLVMSLPLAVIVGGIVALI</sequence>
<dbReference type="Proteomes" id="UP001644719">
    <property type="component" value="Unassembled WGS sequence"/>
</dbReference>
<dbReference type="EMBL" id="JAAITS010000015">
    <property type="protein sequence ID" value="NSG85208.1"/>
    <property type="molecule type" value="Genomic_DNA"/>
</dbReference>
<name>A0ABX2H7N4_9FIRM</name>
<organism evidence="2 3">
    <name type="scientific">Blautia faecis</name>
    <dbReference type="NCBI Taxonomy" id="871665"/>
    <lineage>
        <taxon>Bacteria</taxon>
        <taxon>Bacillati</taxon>
        <taxon>Bacillota</taxon>
        <taxon>Clostridia</taxon>
        <taxon>Lachnospirales</taxon>
        <taxon>Lachnospiraceae</taxon>
        <taxon>Blautia</taxon>
    </lineage>
</organism>
<evidence type="ECO:0000313" key="2">
    <source>
        <dbReference type="EMBL" id="NSG85208.1"/>
    </source>
</evidence>
<keyword evidence="1" id="KW-0472">Membrane</keyword>
<feature type="transmembrane region" description="Helical" evidence="1">
    <location>
        <begin position="41"/>
        <end position="68"/>
    </location>
</feature>
<feature type="transmembrane region" description="Helical" evidence="1">
    <location>
        <begin position="88"/>
        <end position="108"/>
    </location>
</feature>
<keyword evidence="1" id="KW-1133">Transmembrane helix</keyword>
<protein>
    <recommendedName>
        <fullName evidence="4">TMhelix containing protein</fullName>
    </recommendedName>
</protein>
<reference evidence="2 3" key="1">
    <citation type="journal article" date="2020" name="Cell Host Microbe">
        <title>Functional and Genomic Variation between Human-Derived Isolates of Lachnospiraceae Reveals Inter- and Intra-Species Diversity.</title>
        <authorList>
            <person name="Sorbara M.T."/>
            <person name="Littmann E.R."/>
            <person name="Fontana E."/>
            <person name="Moody T.U."/>
            <person name="Kohout C.E."/>
            <person name="Gjonbalaj M."/>
            <person name="Eaton V."/>
            <person name="Seok R."/>
            <person name="Leiner I.M."/>
            <person name="Pamer E.G."/>
        </authorList>
    </citation>
    <scope>NUCLEOTIDE SEQUENCE [LARGE SCALE GENOMIC DNA]</scope>
    <source>
        <strain evidence="2 3">MSK.17.74</strain>
    </source>
</reference>
<proteinExistence type="predicted"/>
<accession>A0ABX2H7N4</accession>
<keyword evidence="3" id="KW-1185">Reference proteome</keyword>
<feature type="transmembrane region" description="Helical" evidence="1">
    <location>
        <begin position="12"/>
        <end position="29"/>
    </location>
</feature>